<dbReference type="CDD" id="cd02440">
    <property type="entry name" value="AdoMet_MTases"/>
    <property type="match status" value="1"/>
</dbReference>
<evidence type="ECO:0000256" key="2">
    <source>
        <dbReference type="ARBA" id="ARBA00022679"/>
    </source>
</evidence>
<proteinExistence type="predicted"/>
<organism evidence="3 4">
    <name type="scientific">Branchiostoma lanceolatum</name>
    <name type="common">Common lancelet</name>
    <name type="synonym">Amphioxus lanceolatum</name>
    <dbReference type="NCBI Taxonomy" id="7740"/>
    <lineage>
        <taxon>Eukaryota</taxon>
        <taxon>Metazoa</taxon>
        <taxon>Chordata</taxon>
        <taxon>Cephalochordata</taxon>
        <taxon>Leptocardii</taxon>
        <taxon>Amphioxiformes</taxon>
        <taxon>Branchiostomatidae</taxon>
        <taxon>Branchiostoma</taxon>
    </lineage>
</organism>
<evidence type="ECO:0000313" key="4">
    <source>
        <dbReference type="Proteomes" id="UP000838412"/>
    </source>
</evidence>
<dbReference type="OrthoDB" id="5984880at2759"/>
<protein>
    <submittedName>
        <fullName evidence="3">HNMT protein</fullName>
    </submittedName>
</protein>
<dbReference type="GO" id="GO:0008168">
    <property type="term" value="F:methyltransferase activity"/>
    <property type="evidence" value="ECO:0007669"/>
    <property type="project" value="UniProtKB-KW"/>
</dbReference>
<sequence>MRKENYQLSYGSKVPDSTLREPGTDVRVLGIGSGSGEVDSAMFKRLLQRHSSVYSRVVEPSGEMIEKYKTLVREDTSLGAVKFDWRQQTAEEYFQTKEDTKFHLVHAVHVLYNVEDHDATLRNMWEQLADGGCMLVAMESDTSNWGKLQYKLWDDFGQGDRLKTSFRTSGDVKRWFDTAGISYVTSEDEISVNVTECFKDDSEAGIMILEFLTKTPYVSRRLKVGRLNNDSPARYAASFTSFLDATEMSKESYYHSYESKVPDSTLCEAGTEVRVLGIGSGSGEADSIITKKLLQHHNGVYNRVVEPSGEMIEKYKTLVREDTSLSAVKFDWRQQTTEEYFQTKENTKFHLIHAINVLYYVEDPVATLRNMWEQLADGGYMLVTMESENGDWGKLQLKLWDDFGQGDRLDTSLRMAGDVRRWLDTMGATYVSFQNKVNVNTTECFEKNSEEGMLLLDFITHTPYTSDIPEIQAMALEFIRRHSSVVDDRITFLSIEETIVAFKKGT</sequence>
<gene>
    <name evidence="3" type="primary">HNMT</name>
    <name evidence="3" type="ORF">BLAG_LOCUS18138</name>
</gene>
<dbReference type="EMBL" id="OV696689">
    <property type="protein sequence ID" value="CAH1263436.1"/>
    <property type="molecule type" value="Genomic_DNA"/>
</dbReference>
<keyword evidence="1" id="KW-0489">Methyltransferase</keyword>
<dbReference type="InterPro" id="IPR029063">
    <property type="entry name" value="SAM-dependent_MTases_sf"/>
</dbReference>
<dbReference type="Gene3D" id="3.40.50.150">
    <property type="entry name" value="Vaccinia Virus protein VP39"/>
    <property type="match status" value="2"/>
</dbReference>
<evidence type="ECO:0000256" key="1">
    <source>
        <dbReference type="ARBA" id="ARBA00022603"/>
    </source>
</evidence>
<dbReference type="GO" id="GO:0032259">
    <property type="term" value="P:methylation"/>
    <property type="evidence" value="ECO:0007669"/>
    <property type="project" value="UniProtKB-KW"/>
</dbReference>
<name>A0A8J9ZTQ5_BRALA</name>
<dbReference type="Proteomes" id="UP000838412">
    <property type="component" value="Chromosome 4"/>
</dbReference>
<accession>A0A8J9ZTQ5</accession>
<dbReference type="PANTHER" id="PTHR43861">
    <property type="entry name" value="TRANS-ACONITATE 2-METHYLTRANSFERASE-RELATED"/>
    <property type="match status" value="1"/>
</dbReference>
<evidence type="ECO:0000313" key="3">
    <source>
        <dbReference type="EMBL" id="CAH1263436.1"/>
    </source>
</evidence>
<dbReference type="AlphaFoldDB" id="A0A8J9ZTQ5"/>
<reference evidence="3" key="1">
    <citation type="submission" date="2022-01" db="EMBL/GenBank/DDBJ databases">
        <authorList>
            <person name="Braso-Vives M."/>
        </authorList>
    </citation>
    <scope>NUCLEOTIDE SEQUENCE</scope>
</reference>
<keyword evidence="4" id="KW-1185">Reference proteome</keyword>
<keyword evidence="2" id="KW-0808">Transferase</keyword>
<dbReference type="FunFam" id="3.40.50.150:FF:000118">
    <property type="entry name" value="Histamine N-methyltransferase"/>
    <property type="match status" value="2"/>
</dbReference>
<dbReference type="SUPFAM" id="SSF53335">
    <property type="entry name" value="S-adenosyl-L-methionine-dependent methyltransferases"/>
    <property type="match status" value="2"/>
</dbReference>
<dbReference type="Pfam" id="PF13489">
    <property type="entry name" value="Methyltransf_23"/>
    <property type="match status" value="2"/>
</dbReference>